<feature type="domain" description="DUF6533" evidence="3">
    <location>
        <begin position="1"/>
        <end position="22"/>
    </location>
</feature>
<dbReference type="EMBL" id="KV449182">
    <property type="protein sequence ID" value="OAX31930.1"/>
    <property type="molecule type" value="Genomic_DNA"/>
</dbReference>
<proteinExistence type="predicted"/>
<feature type="non-terminal residue" evidence="4">
    <location>
        <position position="1"/>
    </location>
</feature>
<organism evidence="4 5">
    <name type="scientific">Rhizopogon vinicolor AM-OR11-026</name>
    <dbReference type="NCBI Taxonomy" id="1314800"/>
    <lineage>
        <taxon>Eukaryota</taxon>
        <taxon>Fungi</taxon>
        <taxon>Dikarya</taxon>
        <taxon>Basidiomycota</taxon>
        <taxon>Agaricomycotina</taxon>
        <taxon>Agaricomycetes</taxon>
        <taxon>Agaricomycetidae</taxon>
        <taxon>Boletales</taxon>
        <taxon>Suillineae</taxon>
        <taxon>Rhizopogonaceae</taxon>
        <taxon>Rhizopogon</taxon>
    </lineage>
</organism>
<gene>
    <name evidence="4" type="ORF">K503DRAFT_777168</name>
</gene>
<evidence type="ECO:0000259" key="3">
    <source>
        <dbReference type="Pfam" id="PF20151"/>
    </source>
</evidence>
<feature type="transmembrane region" description="Helical" evidence="2">
    <location>
        <begin position="192"/>
        <end position="212"/>
    </location>
</feature>
<protein>
    <recommendedName>
        <fullName evidence="3">DUF6533 domain-containing protein</fullName>
    </recommendedName>
</protein>
<accession>A0A1B7MH51</accession>
<keyword evidence="2" id="KW-1133">Transmembrane helix</keyword>
<dbReference type="STRING" id="1314800.A0A1B7MH51"/>
<dbReference type="Pfam" id="PF20151">
    <property type="entry name" value="DUF6533"/>
    <property type="match status" value="1"/>
</dbReference>
<dbReference type="Proteomes" id="UP000092154">
    <property type="component" value="Unassembled WGS sequence"/>
</dbReference>
<feature type="compositionally biased region" description="Polar residues" evidence="1">
    <location>
        <begin position="255"/>
        <end position="265"/>
    </location>
</feature>
<dbReference type="InterPro" id="IPR045340">
    <property type="entry name" value="DUF6533"/>
</dbReference>
<feature type="transmembrane region" description="Helical" evidence="2">
    <location>
        <begin position="82"/>
        <end position="104"/>
    </location>
</feature>
<feature type="transmembrane region" description="Helical" evidence="2">
    <location>
        <begin position="116"/>
        <end position="139"/>
    </location>
</feature>
<reference evidence="4 5" key="1">
    <citation type="submission" date="2016-06" db="EMBL/GenBank/DDBJ databases">
        <title>Comparative genomics of the ectomycorrhizal sister species Rhizopogon vinicolor and Rhizopogon vesiculosus (Basidiomycota: Boletales) reveals a divergence of the mating type B locus.</title>
        <authorList>
            <consortium name="DOE Joint Genome Institute"/>
            <person name="Mujic A.B."/>
            <person name="Kuo A."/>
            <person name="Tritt A."/>
            <person name="Lipzen A."/>
            <person name="Chen C."/>
            <person name="Johnson J."/>
            <person name="Sharma A."/>
            <person name="Barry K."/>
            <person name="Grigoriev I.V."/>
            <person name="Spatafora J.W."/>
        </authorList>
    </citation>
    <scope>NUCLEOTIDE SEQUENCE [LARGE SCALE GENOMIC DNA]</scope>
    <source>
        <strain evidence="4 5">AM-OR11-026</strain>
    </source>
</reference>
<dbReference type="OrthoDB" id="2638860at2759"/>
<feature type="transmembrane region" description="Helical" evidence="2">
    <location>
        <begin position="160"/>
        <end position="186"/>
    </location>
</feature>
<sequence length="265" mass="29895">ISYIWNSPWTVVKVLFLVNRYGNLVGQTYIRLEEAGLLANRSLSFCLSFALLSSYFMILSSASIHILVLVRASAIWGSRKRVTQILIMGYMGYVLILIGGTTYGITIRVNFKHLDLVNVCVGAMPTSFVLDTLVFILTLRTLRKYSREFQYLYPSGLLHILVRDAMMFFVVSIFSDTLTIVSWTAYAQDPRYFLPKAFAIPLLSVAGQRLVLNLKRLKARTYTTRDLSREVDRQLEGFAEPDCSIALDDMGESGQEASESGNPSR</sequence>
<feature type="region of interest" description="Disordered" evidence="1">
    <location>
        <begin position="245"/>
        <end position="265"/>
    </location>
</feature>
<feature type="non-terminal residue" evidence="4">
    <location>
        <position position="265"/>
    </location>
</feature>
<keyword evidence="2" id="KW-0472">Membrane</keyword>
<evidence type="ECO:0000256" key="1">
    <source>
        <dbReference type="SAM" id="MobiDB-lite"/>
    </source>
</evidence>
<evidence type="ECO:0000313" key="5">
    <source>
        <dbReference type="Proteomes" id="UP000092154"/>
    </source>
</evidence>
<name>A0A1B7MH51_9AGAM</name>
<evidence type="ECO:0000256" key="2">
    <source>
        <dbReference type="SAM" id="Phobius"/>
    </source>
</evidence>
<keyword evidence="5" id="KW-1185">Reference proteome</keyword>
<feature type="transmembrane region" description="Helical" evidence="2">
    <location>
        <begin position="47"/>
        <end position="70"/>
    </location>
</feature>
<keyword evidence="2" id="KW-0812">Transmembrane</keyword>
<evidence type="ECO:0000313" key="4">
    <source>
        <dbReference type="EMBL" id="OAX31930.1"/>
    </source>
</evidence>
<dbReference type="InParanoid" id="A0A1B7MH51"/>
<dbReference type="AlphaFoldDB" id="A0A1B7MH51"/>